<dbReference type="InterPro" id="IPR003593">
    <property type="entry name" value="AAA+_ATPase"/>
</dbReference>
<keyword evidence="3" id="KW-0547">Nucleotide-binding</keyword>
<reference evidence="6 7" key="1">
    <citation type="submission" date="2016-08" db="EMBL/GenBank/DDBJ databases">
        <title>Complete genome sequence of Spiroplasma helicoides TABS-2 (DSM 22551).</title>
        <authorList>
            <person name="Shen W.-Y."/>
            <person name="Lo W.-S."/>
            <person name="Lai Y.-C."/>
            <person name="Kuo C.-H."/>
        </authorList>
    </citation>
    <scope>NUCLEOTIDE SEQUENCE [LARGE SCALE GENOMIC DNA]</scope>
    <source>
        <strain evidence="6 7">TABS-2</strain>
    </source>
</reference>
<keyword evidence="7" id="KW-1185">Reference proteome</keyword>
<protein>
    <submittedName>
        <fullName evidence="6">ABC transporter ATP-binding protein</fullName>
    </submittedName>
</protein>
<evidence type="ECO:0000256" key="2">
    <source>
        <dbReference type="ARBA" id="ARBA00022448"/>
    </source>
</evidence>
<evidence type="ECO:0000313" key="7">
    <source>
        <dbReference type="Proteomes" id="UP000094378"/>
    </source>
</evidence>
<organism evidence="6 7">
    <name type="scientific">Spiroplasma helicoides</name>
    <dbReference type="NCBI Taxonomy" id="216938"/>
    <lineage>
        <taxon>Bacteria</taxon>
        <taxon>Bacillati</taxon>
        <taxon>Mycoplasmatota</taxon>
        <taxon>Mollicutes</taxon>
        <taxon>Entomoplasmatales</taxon>
        <taxon>Spiroplasmataceae</taxon>
        <taxon>Spiroplasma</taxon>
    </lineage>
</organism>
<evidence type="ECO:0000256" key="1">
    <source>
        <dbReference type="ARBA" id="ARBA00005417"/>
    </source>
</evidence>
<feature type="domain" description="ABC transporter" evidence="5">
    <location>
        <begin position="2"/>
        <end position="219"/>
    </location>
</feature>
<dbReference type="STRING" id="216938.SHELI_v1c04870"/>
<comment type="similarity">
    <text evidence="1">Belongs to the ABC transporter superfamily.</text>
</comment>
<dbReference type="KEGG" id="shj:SHELI_v1c04870"/>
<evidence type="ECO:0000256" key="3">
    <source>
        <dbReference type="ARBA" id="ARBA00022741"/>
    </source>
</evidence>
<dbReference type="SUPFAM" id="SSF52540">
    <property type="entry name" value="P-loop containing nucleoside triphosphate hydrolases"/>
    <property type="match status" value="1"/>
</dbReference>
<dbReference type="InterPro" id="IPR003439">
    <property type="entry name" value="ABC_transporter-like_ATP-bd"/>
</dbReference>
<evidence type="ECO:0000256" key="4">
    <source>
        <dbReference type="ARBA" id="ARBA00022840"/>
    </source>
</evidence>
<dbReference type="EMBL" id="CP017015">
    <property type="protein sequence ID" value="AOG60438.1"/>
    <property type="molecule type" value="Genomic_DNA"/>
</dbReference>
<dbReference type="PANTHER" id="PTHR42711:SF5">
    <property type="entry name" value="ABC TRANSPORTER ATP-BINDING PROTEIN NATA"/>
    <property type="match status" value="1"/>
</dbReference>
<dbReference type="Proteomes" id="UP000094378">
    <property type="component" value="Chromosome"/>
</dbReference>
<dbReference type="PROSITE" id="PS50893">
    <property type="entry name" value="ABC_TRANSPORTER_2"/>
    <property type="match status" value="1"/>
</dbReference>
<keyword evidence="4 6" id="KW-0067">ATP-binding</keyword>
<dbReference type="PANTHER" id="PTHR42711">
    <property type="entry name" value="ABC TRANSPORTER ATP-BINDING PROTEIN"/>
    <property type="match status" value="1"/>
</dbReference>
<dbReference type="InterPro" id="IPR027417">
    <property type="entry name" value="P-loop_NTPase"/>
</dbReference>
<proteinExistence type="inferred from homology"/>
<accession>A0A1B3SKH4</accession>
<evidence type="ECO:0000313" key="6">
    <source>
        <dbReference type="EMBL" id="AOG60438.1"/>
    </source>
</evidence>
<keyword evidence="2" id="KW-0813">Transport</keyword>
<dbReference type="InterPro" id="IPR017871">
    <property type="entry name" value="ABC_transporter-like_CS"/>
</dbReference>
<dbReference type="OrthoDB" id="388394at2"/>
<dbReference type="RefSeq" id="WP_069116376.1">
    <property type="nucleotide sequence ID" value="NZ_CP017015.1"/>
</dbReference>
<gene>
    <name evidence="6" type="ORF">SHELI_v1c04870</name>
</gene>
<dbReference type="GO" id="GO:0005524">
    <property type="term" value="F:ATP binding"/>
    <property type="evidence" value="ECO:0007669"/>
    <property type="project" value="UniProtKB-KW"/>
</dbReference>
<dbReference type="AlphaFoldDB" id="A0A1B3SKH4"/>
<dbReference type="GO" id="GO:0016887">
    <property type="term" value="F:ATP hydrolysis activity"/>
    <property type="evidence" value="ECO:0007669"/>
    <property type="project" value="InterPro"/>
</dbReference>
<name>A0A1B3SKH4_9MOLU</name>
<dbReference type="CDD" id="cd03230">
    <property type="entry name" value="ABC_DR_subfamily_A"/>
    <property type="match status" value="1"/>
</dbReference>
<sequence length="224" mass="25719">MIEIINLKKSYSKNEVLNISNLKIESNQCLGIMGQNGSGKTTLSEIIMGSKKQSSGEIKLEIENISKNAVFQECQFEPDLSLKSIVKFYKGLFKSKEDTDELFKRFDLENLKRKRFNRLSGGQKQKFKLLVAFINRPNLLLLDELTTSLDYVWREKIHKIIIDYVKNNPTTVLLVSHDVNEIAKICNRVILLDNGSIVNDLNLTDDFKKNLDILEKEVVYATDN</sequence>
<dbReference type="Pfam" id="PF00005">
    <property type="entry name" value="ABC_tran"/>
    <property type="match status" value="1"/>
</dbReference>
<dbReference type="InterPro" id="IPR050763">
    <property type="entry name" value="ABC_transporter_ATP-binding"/>
</dbReference>
<dbReference type="PROSITE" id="PS00211">
    <property type="entry name" value="ABC_TRANSPORTER_1"/>
    <property type="match status" value="1"/>
</dbReference>
<dbReference type="Gene3D" id="3.40.50.300">
    <property type="entry name" value="P-loop containing nucleotide triphosphate hydrolases"/>
    <property type="match status" value="1"/>
</dbReference>
<evidence type="ECO:0000259" key="5">
    <source>
        <dbReference type="PROSITE" id="PS50893"/>
    </source>
</evidence>
<dbReference type="SMART" id="SM00382">
    <property type="entry name" value="AAA"/>
    <property type="match status" value="1"/>
</dbReference>